<dbReference type="InterPro" id="IPR048634">
    <property type="entry name" value="SecD_SecF_C"/>
</dbReference>
<dbReference type="EMBL" id="JASHIF010000020">
    <property type="protein sequence ID" value="MDI9861558.1"/>
    <property type="molecule type" value="Genomic_DNA"/>
</dbReference>
<keyword evidence="5 9" id="KW-0653">Protein transport</keyword>
<feature type="transmembrane region" description="Helical" evidence="9">
    <location>
        <begin position="616"/>
        <end position="640"/>
    </location>
</feature>
<feature type="transmembrane region" description="Helical" evidence="9">
    <location>
        <begin position="545"/>
        <end position="563"/>
    </location>
</feature>
<evidence type="ECO:0000313" key="15">
    <source>
        <dbReference type="Proteomes" id="UP001236507"/>
    </source>
</evidence>
<gene>
    <name evidence="14" type="primary">secDF</name>
    <name evidence="9" type="synonym">secD</name>
    <name evidence="10" type="synonym">secF</name>
    <name evidence="14" type="ORF">QM524_20225</name>
</gene>
<keyword evidence="6 9" id="KW-1133">Transmembrane helix</keyword>
<sequence length="985" mass="106778">MRYKGAIVWLTGIISALCLFFLSFTWKANAVREDAIAYATSKDGKLDPAKKTRYIDSLWKQPVYLGFTLQDVTTYALHKGLDLEGGFSAVLEVSPVEILRALSGKSNDPNFEKALENASKLQATSTKPFNEIFFEEFAKVAPNQRLATIFANSINRDKLNSGSTDAQVKKVVNSEIDGAVDRVYKIIQARIDKFGVANPNIQRLPGTNRIQVELPGVDNPERARKLLAGAAKLEFVEVAEINEWGQGLNALGEYLAAESKANKATVATATASADTTKGGLASQLSAPKAAKKDTAKADTTAGAALTKLFLPLDNQGRNWGVMRKDTARVNELFRRPEVKMMFPSNLTFVWYAKGIPSTTGDEIIQLEAIKKTENQPAPLEGDVIVDATNDYDQNQRPEVTMVMNGTGARIWKNLTAASIGKRVAIVLDNYVYSAPVINGEIPNGRSSISGSFTVEEAKDLANVLKAGKLPAPTRIVEDAFIGPSLGQEAINQGYLSMAIGLGLVIIFMIGYYGNPGWMANAALLFNVFFIAGITVQIQAALTLPGIAGIVLTLGMAVDANVLINERIREELHRGVGLLESVKLGYEKALSAILDGNITTILIGIILIIFGSGSVKGFGVTLCIGLVTSVFTSVFVSHVLVDWMVQRKIAAGKEKEVTFETFISKDLFKGMNFDFIGKRKYSYWFSWGLIALGMGVLIAQGGFNLGVDFKGGRSYVVEFAKPVDATDIKEALKDDFEEKGVEVKTFNGPTKMKVTTSYLVEDESAAANQKVRTALEKGLTQFAADKPVILSESKVGATIADDILTQSFVSIAYALIAIFIYILIRFRKWQYSLGSVIALLHDTLVVLGMVGIVRIFGLDLEVDQIFIAAVLTVIGYSINDTVVVFDRIREEIGVNADLSDKELIIKTINTSINHTMSRTVMTATTVFLVVSVLLFFGGDILRGFSFAMFIGVVFGAYSSIFVAAPIVIDLGTGKKKAVAPAANPSK</sequence>
<evidence type="ECO:0000259" key="11">
    <source>
        <dbReference type="Pfam" id="PF02355"/>
    </source>
</evidence>
<dbReference type="SUPFAM" id="SSF82866">
    <property type="entry name" value="Multidrug efflux transporter AcrB transmembrane domain"/>
    <property type="match status" value="2"/>
</dbReference>
<keyword evidence="4 9" id="KW-0812">Transmembrane</keyword>
<dbReference type="PANTHER" id="PTHR30081">
    <property type="entry name" value="PROTEIN-EXPORT MEMBRANE PROTEIN SEC"/>
    <property type="match status" value="1"/>
</dbReference>
<dbReference type="InterPro" id="IPR005665">
    <property type="entry name" value="SecF_bac"/>
</dbReference>
<evidence type="ECO:0000259" key="12">
    <source>
        <dbReference type="Pfam" id="PF21760"/>
    </source>
</evidence>
<keyword evidence="2 9" id="KW-0813">Transport</keyword>
<evidence type="ECO:0000259" key="13">
    <source>
        <dbReference type="Pfam" id="PF22599"/>
    </source>
</evidence>
<dbReference type="InterPro" id="IPR005791">
    <property type="entry name" value="SecD"/>
</dbReference>
<feature type="transmembrane region" description="Helical" evidence="9">
    <location>
        <begin position="493"/>
        <end position="512"/>
    </location>
</feature>
<dbReference type="Gene3D" id="1.20.1640.10">
    <property type="entry name" value="Multidrug efflux transporter AcrB transmembrane domain"/>
    <property type="match status" value="2"/>
</dbReference>
<dbReference type="Proteomes" id="UP001236507">
    <property type="component" value="Unassembled WGS sequence"/>
</dbReference>
<evidence type="ECO:0000256" key="10">
    <source>
        <dbReference type="HAMAP-Rule" id="MF_01464"/>
    </source>
</evidence>
<keyword evidence="15" id="KW-1185">Reference proteome</keyword>
<dbReference type="Gene3D" id="3.30.70.3220">
    <property type="match status" value="1"/>
</dbReference>
<feature type="transmembrane region" description="Helical" evidence="9">
    <location>
        <begin position="863"/>
        <end position="884"/>
    </location>
</feature>
<feature type="domain" description="Protein export membrane protein SecD/SecF C-terminal" evidence="11">
    <location>
        <begin position="474"/>
        <end position="645"/>
    </location>
</feature>
<feature type="transmembrane region" description="Helical" evidence="9">
    <location>
        <begin position="835"/>
        <end position="857"/>
    </location>
</feature>
<dbReference type="HAMAP" id="MF_01463_B">
    <property type="entry name" value="SecD_B"/>
    <property type="match status" value="1"/>
</dbReference>
<dbReference type="InterPro" id="IPR022813">
    <property type="entry name" value="SecD/SecF_arch_bac"/>
</dbReference>
<comment type="similarity">
    <text evidence="10">Belongs to the SecD/SecF family. SecF subfamily.</text>
</comment>
<dbReference type="NCBIfam" id="TIGR01129">
    <property type="entry name" value="secD"/>
    <property type="match status" value="1"/>
</dbReference>
<evidence type="ECO:0000256" key="4">
    <source>
        <dbReference type="ARBA" id="ARBA00022692"/>
    </source>
</evidence>
<dbReference type="InterPro" id="IPR022645">
    <property type="entry name" value="SecD/SecF_bac"/>
</dbReference>
<comment type="subcellular location">
    <subcellularLocation>
        <location evidence="1 9">Cell membrane</location>
        <topology evidence="1 9">Multi-pass membrane protein</topology>
    </subcellularLocation>
</comment>
<reference evidence="14 15" key="1">
    <citation type="submission" date="2023-05" db="EMBL/GenBank/DDBJ databases">
        <title>Novel species of genus Flectobacillus isolated from stream in China.</title>
        <authorList>
            <person name="Lu H."/>
        </authorList>
    </citation>
    <scope>NUCLEOTIDE SEQUENCE [LARGE SCALE GENOMIC DNA]</scope>
    <source>
        <strain evidence="14 15">KCTC 42575</strain>
    </source>
</reference>
<accession>A0ABT6YDB0</accession>
<evidence type="ECO:0000256" key="2">
    <source>
        <dbReference type="ARBA" id="ARBA00022448"/>
    </source>
</evidence>
<feature type="domain" description="Protein translocase subunit SecDF P1" evidence="12">
    <location>
        <begin position="180"/>
        <end position="239"/>
    </location>
</feature>
<dbReference type="PANTHER" id="PTHR30081:SF1">
    <property type="entry name" value="PROTEIN TRANSLOCASE SUBUNIT SECD"/>
    <property type="match status" value="1"/>
</dbReference>
<dbReference type="Pfam" id="PF02355">
    <property type="entry name" value="SecD_SecF_C"/>
    <property type="match status" value="2"/>
</dbReference>
<comment type="subunit">
    <text evidence="10">Forms a complex with SecD. Part of the essential Sec protein translocation apparatus which comprises SecA, SecYEG and auxiliary proteins SecDF. Other proteins may also be involved.</text>
</comment>
<dbReference type="Pfam" id="PF07549">
    <property type="entry name" value="Sec_GG"/>
    <property type="match status" value="1"/>
</dbReference>
<dbReference type="PRINTS" id="PR01755">
    <property type="entry name" value="SECFTRNLCASE"/>
</dbReference>
<dbReference type="Gene3D" id="3.30.1360.200">
    <property type="match status" value="1"/>
</dbReference>
<feature type="transmembrane region" description="Helical" evidence="9">
    <location>
        <begin position="680"/>
        <end position="702"/>
    </location>
</feature>
<proteinExistence type="inferred from homology"/>
<feature type="transmembrane region" description="Helical" evidence="9">
    <location>
        <begin position="943"/>
        <end position="967"/>
    </location>
</feature>
<evidence type="ECO:0000256" key="1">
    <source>
        <dbReference type="ARBA" id="ARBA00004651"/>
    </source>
</evidence>
<keyword evidence="3 9" id="KW-1003">Cell membrane</keyword>
<feature type="domain" description="Protein export membrane protein SecD/SecF C-terminal" evidence="11">
    <location>
        <begin position="782"/>
        <end position="970"/>
    </location>
</feature>
<feature type="transmembrane region" description="Helical" evidence="9">
    <location>
        <begin position="588"/>
        <end position="610"/>
    </location>
</feature>
<comment type="function">
    <text evidence="9">Part of the Sec protein translocase complex. Interacts with the SecYEG preprotein conducting channel. SecDF uses the proton motive force (PMF) to complete protein translocation after the ATP-dependent function of SecA.</text>
</comment>
<evidence type="ECO:0000256" key="8">
    <source>
        <dbReference type="ARBA" id="ARBA00023136"/>
    </source>
</evidence>
<keyword evidence="7 9" id="KW-0811">Translocation</keyword>
<comment type="caution">
    <text evidence="9">Lacks conserved residue(s) required for the propagation of feature annotation.</text>
</comment>
<dbReference type="Pfam" id="PF22599">
    <property type="entry name" value="SecDF_P1_head"/>
    <property type="match status" value="1"/>
</dbReference>
<dbReference type="NCBIfam" id="TIGR00916">
    <property type="entry name" value="2A0604s01"/>
    <property type="match status" value="1"/>
</dbReference>
<feature type="domain" description="SecDF P1 head subdomain" evidence="13">
    <location>
        <begin position="377"/>
        <end position="471"/>
    </location>
</feature>
<feature type="transmembrane region" description="Helical" evidence="9">
    <location>
        <begin position="919"/>
        <end position="937"/>
    </location>
</feature>
<comment type="subunit">
    <text evidence="9">Forms a complex with SecF. Part of the essential Sec protein translocation apparatus which comprises SecA, SecYEG and auxiliary proteins SecDF. Other proteins may also be involved.</text>
</comment>
<dbReference type="NCBIfam" id="NF009585">
    <property type="entry name" value="PRK13024.1-5"/>
    <property type="match status" value="1"/>
</dbReference>
<name>A0ABT6YDB0_9BACT</name>
<dbReference type="InterPro" id="IPR055344">
    <property type="entry name" value="SecD_SecF_C_bact"/>
</dbReference>
<evidence type="ECO:0000256" key="3">
    <source>
        <dbReference type="ARBA" id="ARBA00022475"/>
    </source>
</evidence>
<evidence type="ECO:0000256" key="5">
    <source>
        <dbReference type="ARBA" id="ARBA00022927"/>
    </source>
</evidence>
<evidence type="ECO:0000313" key="14">
    <source>
        <dbReference type="EMBL" id="MDI9861558.1"/>
    </source>
</evidence>
<evidence type="ECO:0000256" key="9">
    <source>
        <dbReference type="HAMAP-Rule" id="MF_01463"/>
    </source>
</evidence>
<evidence type="ECO:0000256" key="6">
    <source>
        <dbReference type="ARBA" id="ARBA00022989"/>
    </source>
</evidence>
<dbReference type="RefSeq" id="WP_283345945.1">
    <property type="nucleotide sequence ID" value="NZ_JASHIF010000020.1"/>
</dbReference>
<feature type="transmembrane region" description="Helical" evidence="9">
    <location>
        <begin position="519"/>
        <end position="539"/>
    </location>
</feature>
<dbReference type="HAMAP" id="MF_01464_B">
    <property type="entry name" value="SecF_B"/>
    <property type="match status" value="1"/>
</dbReference>
<organism evidence="14 15">
    <name type="scientific">Flectobacillus roseus</name>
    <dbReference type="NCBI Taxonomy" id="502259"/>
    <lineage>
        <taxon>Bacteria</taxon>
        <taxon>Pseudomonadati</taxon>
        <taxon>Bacteroidota</taxon>
        <taxon>Cytophagia</taxon>
        <taxon>Cytophagales</taxon>
        <taxon>Flectobacillaceae</taxon>
        <taxon>Flectobacillus</taxon>
    </lineage>
</organism>
<evidence type="ECO:0000256" key="7">
    <source>
        <dbReference type="ARBA" id="ARBA00023010"/>
    </source>
</evidence>
<dbReference type="NCBIfam" id="TIGR00966">
    <property type="entry name" value="transloc_SecF"/>
    <property type="match status" value="1"/>
</dbReference>
<dbReference type="Pfam" id="PF21760">
    <property type="entry name" value="SecD_1st"/>
    <property type="match status" value="1"/>
</dbReference>
<dbReference type="InterPro" id="IPR054384">
    <property type="entry name" value="SecDF_P1_head"/>
</dbReference>
<dbReference type="InterPro" id="IPR048631">
    <property type="entry name" value="SecD_1st"/>
</dbReference>
<comment type="caution">
    <text evidence="14">The sequence shown here is derived from an EMBL/GenBank/DDBJ whole genome shotgun (WGS) entry which is preliminary data.</text>
</comment>
<keyword evidence="8 9" id="KW-0472">Membrane</keyword>
<protein>
    <recommendedName>
        <fullName evidence="9 10">Multifunctional fusion protein</fullName>
    </recommendedName>
    <domain>
        <recommendedName>
            <fullName evidence="9">Protein translocase subunit SecD</fullName>
        </recommendedName>
    </domain>
    <domain>
        <recommendedName>
            <fullName evidence="10">Protein-export membrane protein SecF</fullName>
        </recommendedName>
    </domain>
</protein>
<dbReference type="InterPro" id="IPR022646">
    <property type="entry name" value="SecD/SecF_CS"/>
</dbReference>
<comment type="similarity">
    <text evidence="9">Belongs to the SecD/SecF family. SecD subfamily.</text>
</comment>
<feature type="transmembrane region" description="Helical" evidence="9">
    <location>
        <begin position="802"/>
        <end position="823"/>
    </location>
</feature>